<evidence type="ECO:0000313" key="14">
    <source>
        <dbReference type="EMBL" id="PSS20273.1"/>
    </source>
</evidence>
<dbReference type="OrthoDB" id="29596at2759"/>
<dbReference type="Gene3D" id="3.40.50.300">
    <property type="entry name" value="P-loop containing nucleotide triphosphate hydrolases"/>
    <property type="match status" value="1"/>
</dbReference>
<keyword evidence="9" id="KW-0469">Meiosis</keyword>
<keyword evidence="4" id="KW-0158">Chromosome</keyword>
<comment type="subcellular location">
    <subcellularLocation>
        <location evidence="2">Chromosome</location>
    </subcellularLocation>
    <subcellularLocation>
        <location evidence="1">Nucleus</location>
    </subcellularLocation>
</comment>
<reference evidence="14 15" key="1">
    <citation type="journal article" date="2018" name="New Phytol.">
        <title>Comparative genomics and transcriptomics depict ericoid mycorrhizal fungi as versatile saprotrophs and plant mutualists.</title>
        <authorList>
            <person name="Martino E."/>
            <person name="Morin E."/>
            <person name="Grelet G.A."/>
            <person name="Kuo A."/>
            <person name="Kohler A."/>
            <person name="Daghino S."/>
            <person name="Barry K.W."/>
            <person name="Cichocki N."/>
            <person name="Clum A."/>
            <person name="Dockter R.B."/>
            <person name="Hainaut M."/>
            <person name="Kuo R.C."/>
            <person name="LaButti K."/>
            <person name="Lindahl B.D."/>
            <person name="Lindquist E.A."/>
            <person name="Lipzen A."/>
            <person name="Khouja H.R."/>
            <person name="Magnuson J."/>
            <person name="Murat C."/>
            <person name="Ohm R.A."/>
            <person name="Singer S.W."/>
            <person name="Spatafora J.W."/>
            <person name="Wang M."/>
            <person name="Veneault-Fourrey C."/>
            <person name="Henrissat B."/>
            <person name="Grigoriev I.V."/>
            <person name="Martin F.M."/>
            <person name="Perotto S."/>
        </authorList>
    </citation>
    <scope>NUCLEOTIDE SEQUENCE [LARGE SCALE GENOMIC DNA]</scope>
    <source>
        <strain evidence="14 15">ATCC 22711</strain>
    </source>
</reference>
<dbReference type="SUPFAM" id="SSF52540">
    <property type="entry name" value="P-loop containing nucleoside triphosphate hydrolases"/>
    <property type="match status" value="1"/>
</dbReference>
<dbReference type="SMART" id="SM00533">
    <property type="entry name" value="MUTSd"/>
    <property type="match status" value="1"/>
</dbReference>
<dbReference type="FunFam" id="3.40.50.300:FF:001067">
    <property type="entry name" value="DNA mismatch repair protein MSH5"/>
    <property type="match status" value="1"/>
</dbReference>
<evidence type="ECO:0000256" key="10">
    <source>
        <dbReference type="ARBA" id="ARBA00073549"/>
    </source>
</evidence>
<dbReference type="GO" id="GO:0005634">
    <property type="term" value="C:nucleus"/>
    <property type="evidence" value="ECO:0007669"/>
    <property type="project" value="UniProtKB-SubCell"/>
</dbReference>
<comment type="similarity">
    <text evidence="3">Belongs to the DNA mismatch repair MutS family.</text>
</comment>
<evidence type="ECO:0000313" key="15">
    <source>
        <dbReference type="Proteomes" id="UP000241818"/>
    </source>
</evidence>
<dbReference type="GO" id="GO:0030983">
    <property type="term" value="F:mismatched DNA binding"/>
    <property type="evidence" value="ECO:0007669"/>
    <property type="project" value="InterPro"/>
</dbReference>
<evidence type="ECO:0000256" key="12">
    <source>
        <dbReference type="SAM" id="MobiDB-lite"/>
    </source>
</evidence>
<evidence type="ECO:0000256" key="11">
    <source>
        <dbReference type="ARBA" id="ARBA00077470"/>
    </source>
</evidence>
<keyword evidence="7" id="KW-0238">DNA-binding</keyword>
<evidence type="ECO:0000256" key="9">
    <source>
        <dbReference type="ARBA" id="ARBA00023254"/>
    </source>
</evidence>
<dbReference type="GO" id="GO:0140664">
    <property type="term" value="F:ATP-dependent DNA damage sensor activity"/>
    <property type="evidence" value="ECO:0007669"/>
    <property type="project" value="InterPro"/>
</dbReference>
<protein>
    <recommendedName>
        <fullName evidence="10">DNA mismatch repair protein MSH5</fullName>
    </recommendedName>
    <alternativeName>
        <fullName evidence="11">MutS protein homolog 5</fullName>
    </alternativeName>
</protein>
<evidence type="ECO:0000256" key="4">
    <source>
        <dbReference type="ARBA" id="ARBA00022454"/>
    </source>
</evidence>
<dbReference type="GO" id="GO:0006298">
    <property type="term" value="P:mismatch repair"/>
    <property type="evidence" value="ECO:0007669"/>
    <property type="project" value="InterPro"/>
</dbReference>
<keyword evidence="5" id="KW-0547">Nucleotide-binding</keyword>
<dbReference type="InterPro" id="IPR027417">
    <property type="entry name" value="P-loop_NTPase"/>
</dbReference>
<feature type="region of interest" description="Disordered" evidence="12">
    <location>
        <begin position="1"/>
        <end position="69"/>
    </location>
</feature>
<evidence type="ECO:0000256" key="5">
    <source>
        <dbReference type="ARBA" id="ARBA00022741"/>
    </source>
</evidence>
<dbReference type="EMBL" id="KZ679010">
    <property type="protein sequence ID" value="PSS20273.1"/>
    <property type="molecule type" value="Genomic_DNA"/>
</dbReference>
<dbReference type="PROSITE" id="PS00486">
    <property type="entry name" value="DNA_MISMATCH_REPAIR_2"/>
    <property type="match status" value="1"/>
</dbReference>
<evidence type="ECO:0000259" key="13">
    <source>
        <dbReference type="PROSITE" id="PS00486"/>
    </source>
</evidence>
<keyword evidence="15" id="KW-1185">Reference proteome</keyword>
<feature type="compositionally biased region" description="Polar residues" evidence="12">
    <location>
        <begin position="58"/>
        <end position="68"/>
    </location>
</feature>
<dbReference type="Proteomes" id="UP000241818">
    <property type="component" value="Unassembled WGS sequence"/>
</dbReference>
<proteinExistence type="inferred from homology"/>
<dbReference type="STRING" id="857342.A0A2T3B3P8"/>
<accession>A0A2T3B3P8</accession>
<gene>
    <name evidence="14" type="ORF">M430DRAFT_65984</name>
</gene>
<dbReference type="RefSeq" id="XP_024721543.1">
    <property type="nucleotide sequence ID" value="XM_024869204.1"/>
</dbReference>
<organism evidence="14 15">
    <name type="scientific">Amorphotheca resinae ATCC 22711</name>
    <dbReference type="NCBI Taxonomy" id="857342"/>
    <lineage>
        <taxon>Eukaryota</taxon>
        <taxon>Fungi</taxon>
        <taxon>Dikarya</taxon>
        <taxon>Ascomycota</taxon>
        <taxon>Pezizomycotina</taxon>
        <taxon>Leotiomycetes</taxon>
        <taxon>Helotiales</taxon>
        <taxon>Amorphothecaceae</taxon>
        <taxon>Amorphotheca</taxon>
    </lineage>
</organism>
<dbReference type="InterPro" id="IPR000432">
    <property type="entry name" value="DNA_mismatch_repair_MutS_C"/>
</dbReference>
<dbReference type="InterPro" id="IPR036187">
    <property type="entry name" value="DNA_mismatch_repair_MutS_sf"/>
</dbReference>
<feature type="compositionally biased region" description="Low complexity" evidence="12">
    <location>
        <begin position="19"/>
        <end position="37"/>
    </location>
</feature>
<dbReference type="Pfam" id="PF05192">
    <property type="entry name" value="MutS_III"/>
    <property type="match status" value="1"/>
</dbReference>
<feature type="domain" description="DNA mismatch repair proteins mutS family" evidence="13">
    <location>
        <begin position="796"/>
        <end position="812"/>
    </location>
</feature>
<dbReference type="InterPro" id="IPR045076">
    <property type="entry name" value="MutS"/>
</dbReference>
<feature type="compositionally biased region" description="Basic residues" evidence="12">
    <location>
        <begin position="1"/>
        <end position="18"/>
    </location>
</feature>
<keyword evidence="6" id="KW-0067">ATP-binding</keyword>
<dbReference type="PANTHER" id="PTHR11361:SF20">
    <property type="entry name" value="MUTS PROTEIN HOMOLOG 5"/>
    <property type="match status" value="1"/>
</dbReference>
<dbReference type="AlphaFoldDB" id="A0A2T3B3P8"/>
<keyword evidence="8" id="KW-0539">Nucleus</keyword>
<evidence type="ECO:0000256" key="8">
    <source>
        <dbReference type="ARBA" id="ARBA00023242"/>
    </source>
</evidence>
<dbReference type="GO" id="GO:0051026">
    <property type="term" value="P:chiasma assembly"/>
    <property type="evidence" value="ECO:0007669"/>
    <property type="project" value="TreeGrafter"/>
</dbReference>
<name>A0A2T3B3P8_AMORE</name>
<evidence type="ECO:0000256" key="7">
    <source>
        <dbReference type="ARBA" id="ARBA00023125"/>
    </source>
</evidence>
<evidence type="ECO:0000256" key="3">
    <source>
        <dbReference type="ARBA" id="ARBA00006271"/>
    </source>
</evidence>
<dbReference type="GeneID" id="36577285"/>
<dbReference type="Pfam" id="PF00488">
    <property type="entry name" value="MutS_V"/>
    <property type="match status" value="1"/>
</dbReference>
<evidence type="ECO:0000256" key="2">
    <source>
        <dbReference type="ARBA" id="ARBA00004286"/>
    </source>
</evidence>
<dbReference type="SUPFAM" id="SSF48334">
    <property type="entry name" value="DNA repair protein MutS, domain III"/>
    <property type="match status" value="1"/>
</dbReference>
<dbReference type="Gene3D" id="1.10.1420.10">
    <property type="match status" value="1"/>
</dbReference>
<dbReference type="GO" id="GO:0005694">
    <property type="term" value="C:chromosome"/>
    <property type="evidence" value="ECO:0007669"/>
    <property type="project" value="UniProtKB-SubCell"/>
</dbReference>
<evidence type="ECO:0000256" key="6">
    <source>
        <dbReference type="ARBA" id="ARBA00022840"/>
    </source>
</evidence>
<dbReference type="FunCoup" id="A0A2T3B3P8">
    <property type="interactions" value="137"/>
</dbReference>
<dbReference type="GO" id="GO:0005524">
    <property type="term" value="F:ATP binding"/>
    <property type="evidence" value="ECO:0007669"/>
    <property type="project" value="UniProtKB-KW"/>
</dbReference>
<sequence>MAYKRRRLGSRTSSRHPPSHPSSSEPQNLSRMSSAPRAIPPSSPSLPALPQQGRLSLGPTSSHVSIGLSTGDEDAVSAHDIAETDADIQIREDSDAMNEVIMAIDMKERGTIGCAYYIARQETLCLMEDIKMGGLEIIDTLKLHAQPTVILISTRSEEGLEEHLNKEARGIARGDGANDIFGSYVLDSRPSSDFNYLAAKNRLINLELSADEAPKIIFTAPGEELTGDAAYGQSSQGGTGRQGRLMRLAGWIDLESKLTVGCAGAILGYLTRRRTTDYLPNDRAVFIDFRIKSIEMFTLSDLMFVNSDTLASLQIIQSENHPNSHMQGPNRSTSGAKESLSVFGLFYHLASTPQGKQKLRQIFLRPSMNISIIGERLTTIGVLLQSENSPLLEKICKSLKKIKDIRSVVVHLQKGVSNVSSKCFTINRGILASILNFTFHTLKVIEAVRELNDGQTLAVATKLIAEIQPHSLHQIGQMITRTVDFQRSAEQHRIAVLQGVDVELDTIKRTYDGMDSLLTEVATQLSNDVPEWASQYIGSCIFFPQLGFLTVVPLDPETGKGRYEGEGIQNDIWERMFVSNDMGYYKNRRMKEMDEYFGDMYGMICDREIEIIHGLTVKILEHEELLIAASDLCGELDSLVALALGASKYRFVSPHMTTANVIRIEGGRHPLQELTVPSYIENDCWLSGGIGEGGEDEPMSPSPCSASVQESVECPSMLIMTGPNYSGKSVYLKQNALIVYMAHIGSFVPAEKATIGLTDKILTRIVTRESVSKSQSAFMIDLQQVALSMTFATRRSLIIIDEFGKGTNTVDGAGLACGVFEYFLNLGVHRPKVLGATHFHEIFENGFLQERPELSFGHMEVRVDLNAEVVEDQITYLYNFVPGRSTSSFGTCCASMNGIDPAIVERADELIVLAARGEDLIAACAKVSDEEIKELEDAEQVGRQFLEQDFLRLDENLHDTGINVRSILQEIITLGSS</sequence>
<dbReference type="SMART" id="SM00534">
    <property type="entry name" value="MUTSac"/>
    <property type="match status" value="1"/>
</dbReference>
<evidence type="ECO:0000256" key="1">
    <source>
        <dbReference type="ARBA" id="ARBA00004123"/>
    </source>
</evidence>
<dbReference type="CDD" id="cd03281">
    <property type="entry name" value="ABC_MSH5_euk"/>
    <property type="match status" value="1"/>
</dbReference>
<dbReference type="InterPro" id="IPR007696">
    <property type="entry name" value="DNA_mismatch_repair_MutS_core"/>
</dbReference>
<dbReference type="PANTHER" id="PTHR11361">
    <property type="entry name" value="DNA MISMATCH REPAIR PROTEIN MUTS FAMILY MEMBER"/>
    <property type="match status" value="1"/>
</dbReference>
<dbReference type="InParanoid" id="A0A2T3B3P8"/>